<dbReference type="RefSeq" id="XP_037218691.1">
    <property type="nucleotide sequence ID" value="XM_037365449.1"/>
</dbReference>
<feature type="compositionally biased region" description="Low complexity" evidence="1">
    <location>
        <begin position="339"/>
        <end position="363"/>
    </location>
</feature>
<gene>
    <name evidence="2" type="ORF">MIND_00879300</name>
</gene>
<sequence length="383" mass="41601">MSGSENPVPLTAPAVAIVDGQENSDVEEDDGKEVLSSELISLVQQLRRPTSPLVQALSPQFFVTRHSQACTLCVSTKQECSAANRIRCQYCNTQHRVCSRSEIFNTWAIRNKFGLSWQRAEVLLKLGAGMISGRIQKTETISSDIVNVEFRREPKTQLEQEKKPGRLITSNPGDGPTVSLPEPDEQPVAIRPPTHTPAKRLAPEPKLTPVAKRPKTTTARASISASSTRPKRAPAEKIDIPVELLRRSHRTHAGESISSPAATTSDPFRLNNDYASRLTATEARLAALEARAPLSQQGSPSKGHIVGELENAIQELFAGNLPGGLQRLVELKARFTNESDSASPSITPSSSRISPASHASSSIVPRSPTLFFTKNHAIDFGED</sequence>
<feature type="compositionally biased region" description="Low complexity" evidence="1">
    <location>
        <begin position="216"/>
        <end position="228"/>
    </location>
</feature>
<evidence type="ECO:0008006" key="4">
    <source>
        <dbReference type="Google" id="ProtNLM"/>
    </source>
</evidence>
<evidence type="ECO:0000313" key="2">
    <source>
        <dbReference type="EMBL" id="KAF7299303.1"/>
    </source>
</evidence>
<dbReference type="OrthoDB" id="3054503at2759"/>
<dbReference type="Proteomes" id="UP000636479">
    <property type="component" value="Unassembled WGS sequence"/>
</dbReference>
<dbReference type="GeneID" id="59347965"/>
<dbReference type="AlphaFoldDB" id="A0A8H6SI02"/>
<feature type="region of interest" description="Disordered" evidence="1">
    <location>
        <begin position="336"/>
        <end position="365"/>
    </location>
</feature>
<keyword evidence="3" id="KW-1185">Reference proteome</keyword>
<feature type="region of interest" description="Disordered" evidence="1">
    <location>
        <begin position="250"/>
        <end position="269"/>
    </location>
</feature>
<name>A0A8H6SI02_9AGAR</name>
<evidence type="ECO:0000313" key="3">
    <source>
        <dbReference type="Proteomes" id="UP000636479"/>
    </source>
</evidence>
<feature type="compositionally biased region" description="Polar residues" evidence="1">
    <location>
        <begin position="256"/>
        <end position="266"/>
    </location>
</feature>
<protein>
    <recommendedName>
        <fullName evidence="4">Zn(2)-C6 fungal-type domain-containing protein</fullName>
    </recommendedName>
</protein>
<feature type="region of interest" description="Disordered" evidence="1">
    <location>
        <begin position="153"/>
        <end position="234"/>
    </location>
</feature>
<reference evidence="2" key="1">
    <citation type="submission" date="2020-05" db="EMBL/GenBank/DDBJ databases">
        <title>Mycena genomes resolve the evolution of fungal bioluminescence.</title>
        <authorList>
            <person name="Tsai I.J."/>
        </authorList>
    </citation>
    <scope>NUCLEOTIDE SEQUENCE</scope>
    <source>
        <strain evidence="2">171206Taipei</strain>
    </source>
</reference>
<evidence type="ECO:0000256" key="1">
    <source>
        <dbReference type="SAM" id="MobiDB-lite"/>
    </source>
</evidence>
<proteinExistence type="predicted"/>
<organism evidence="2 3">
    <name type="scientific">Mycena indigotica</name>
    <dbReference type="NCBI Taxonomy" id="2126181"/>
    <lineage>
        <taxon>Eukaryota</taxon>
        <taxon>Fungi</taxon>
        <taxon>Dikarya</taxon>
        <taxon>Basidiomycota</taxon>
        <taxon>Agaricomycotina</taxon>
        <taxon>Agaricomycetes</taxon>
        <taxon>Agaricomycetidae</taxon>
        <taxon>Agaricales</taxon>
        <taxon>Marasmiineae</taxon>
        <taxon>Mycenaceae</taxon>
        <taxon>Mycena</taxon>
    </lineage>
</organism>
<dbReference type="EMBL" id="JACAZF010000007">
    <property type="protein sequence ID" value="KAF7299303.1"/>
    <property type="molecule type" value="Genomic_DNA"/>
</dbReference>
<accession>A0A8H6SI02</accession>
<comment type="caution">
    <text evidence="2">The sequence shown here is derived from an EMBL/GenBank/DDBJ whole genome shotgun (WGS) entry which is preliminary data.</text>
</comment>
<feature type="compositionally biased region" description="Basic and acidic residues" evidence="1">
    <location>
        <begin position="153"/>
        <end position="164"/>
    </location>
</feature>